<dbReference type="AlphaFoldDB" id="A0A1G7R4S3"/>
<evidence type="ECO:0000256" key="5">
    <source>
        <dbReference type="ARBA" id="ARBA00017171"/>
    </source>
</evidence>
<dbReference type="InterPro" id="IPR043130">
    <property type="entry name" value="CDP-OH_PTrfase_TM_dom"/>
</dbReference>
<protein>
    <recommendedName>
        <fullName evidence="5">CDP-diacylglycerol--serine O-phosphatidyltransferase</fullName>
        <ecNumber evidence="4">2.7.8.8</ecNumber>
    </recommendedName>
    <alternativeName>
        <fullName evidence="14">Phosphatidylserine synthase</fullName>
    </alternativeName>
</protein>
<keyword evidence="18" id="KW-1185">Reference proteome</keyword>
<dbReference type="InterPro" id="IPR050324">
    <property type="entry name" value="CDP-alcohol_PTase-I"/>
</dbReference>
<feature type="transmembrane region" description="Helical" evidence="16">
    <location>
        <begin position="216"/>
        <end position="235"/>
    </location>
</feature>
<evidence type="ECO:0000256" key="7">
    <source>
        <dbReference type="ARBA" id="ARBA00022679"/>
    </source>
</evidence>
<accession>A0A1G7R4S3</accession>
<keyword evidence="12" id="KW-0594">Phospholipid biosynthesis</keyword>
<evidence type="ECO:0000256" key="16">
    <source>
        <dbReference type="SAM" id="Phobius"/>
    </source>
</evidence>
<dbReference type="EMBL" id="LT629690">
    <property type="protein sequence ID" value="SDG05786.1"/>
    <property type="molecule type" value="Genomic_DNA"/>
</dbReference>
<gene>
    <name evidence="17" type="ORF">SAMN05444167_4131</name>
</gene>
<evidence type="ECO:0000256" key="11">
    <source>
        <dbReference type="ARBA" id="ARBA00023136"/>
    </source>
</evidence>
<proteinExistence type="inferred from homology"/>
<dbReference type="NCBIfam" id="TIGR00473">
    <property type="entry name" value="pssA"/>
    <property type="match status" value="1"/>
</dbReference>
<dbReference type="PANTHER" id="PTHR14269">
    <property type="entry name" value="CDP-DIACYLGLYCEROL--GLYCEROL-3-PHOSPHATE 3-PHOSPHATIDYLTRANSFERASE-RELATED"/>
    <property type="match status" value="1"/>
</dbReference>
<organism evidence="17 18">
    <name type="scientific">Terriglobus roseus</name>
    <dbReference type="NCBI Taxonomy" id="392734"/>
    <lineage>
        <taxon>Bacteria</taxon>
        <taxon>Pseudomonadati</taxon>
        <taxon>Acidobacteriota</taxon>
        <taxon>Terriglobia</taxon>
        <taxon>Terriglobales</taxon>
        <taxon>Acidobacteriaceae</taxon>
        <taxon>Terriglobus</taxon>
    </lineage>
</organism>
<evidence type="ECO:0000256" key="12">
    <source>
        <dbReference type="ARBA" id="ARBA00023209"/>
    </source>
</evidence>
<dbReference type="PANTHER" id="PTHR14269:SF61">
    <property type="entry name" value="CDP-DIACYLGLYCEROL--SERINE O-PHOSPHATIDYLTRANSFERASE"/>
    <property type="match status" value="1"/>
</dbReference>
<comment type="catalytic activity">
    <reaction evidence="1">
        <text>a CDP-1,2-diacyl-sn-glycerol + L-serine = a 1,2-diacyl-sn-glycero-3-phospho-L-serine + CMP + H(+)</text>
        <dbReference type="Rhea" id="RHEA:16913"/>
        <dbReference type="ChEBI" id="CHEBI:15378"/>
        <dbReference type="ChEBI" id="CHEBI:33384"/>
        <dbReference type="ChEBI" id="CHEBI:57262"/>
        <dbReference type="ChEBI" id="CHEBI:58332"/>
        <dbReference type="ChEBI" id="CHEBI:60377"/>
        <dbReference type="EC" id="2.7.8.8"/>
    </reaction>
</comment>
<dbReference type="Pfam" id="PF01066">
    <property type="entry name" value="CDP-OH_P_transf"/>
    <property type="match status" value="1"/>
</dbReference>
<dbReference type="GO" id="GO:0012505">
    <property type="term" value="C:endomembrane system"/>
    <property type="evidence" value="ECO:0007669"/>
    <property type="project" value="UniProtKB-SubCell"/>
</dbReference>
<dbReference type="InterPro" id="IPR000462">
    <property type="entry name" value="CDP-OH_P_trans"/>
</dbReference>
<sequence length="279" mass="30928">MEPRKGGRPRRGLYVLPSIFTGGNIALGFYAITQSMRATATDYAAFDHAALAIAFALPFDALDGRIARMTNTESDFGRELDSLADVITFGVAPAILAYTWGFRMLPQMAYPKLHHRLIAFGLVAAFLFLICGACRLARFNVSINPKPSNPGRPGRRYFVGMPIPAAAGVIASVVHCFNGSPIDNPWIALVWLCLLLFTGFLMVSRWRFWSGKEITLVDKQPVRLLVLLVLMAVLLEEFSEYLLISMALAYMVSGMWARLMYAAQSRRARRMGMPLPGTN</sequence>
<dbReference type="GO" id="GO:0008654">
    <property type="term" value="P:phospholipid biosynthetic process"/>
    <property type="evidence" value="ECO:0007669"/>
    <property type="project" value="UniProtKB-KW"/>
</dbReference>
<evidence type="ECO:0000256" key="13">
    <source>
        <dbReference type="ARBA" id="ARBA00023264"/>
    </source>
</evidence>
<evidence type="ECO:0000256" key="3">
    <source>
        <dbReference type="ARBA" id="ARBA00010441"/>
    </source>
</evidence>
<feature type="transmembrane region" description="Helical" evidence="16">
    <location>
        <begin position="117"/>
        <end position="137"/>
    </location>
</feature>
<keyword evidence="9 16" id="KW-1133">Transmembrane helix</keyword>
<feature type="transmembrane region" description="Helical" evidence="16">
    <location>
        <begin position="44"/>
        <end position="62"/>
    </location>
</feature>
<keyword evidence="6" id="KW-0444">Lipid biosynthesis</keyword>
<keyword evidence="10" id="KW-0443">Lipid metabolism</keyword>
<reference evidence="18" key="1">
    <citation type="submission" date="2016-10" db="EMBL/GenBank/DDBJ databases">
        <authorList>
            <person name="Varghese N."/>
            <person name="Submissions S."/>
        </authorList>
    </citation>
    <scope>NUCLEOTIDE SEQUENCE [LARGE SCALE GENOMIC DNA]</scope>
    <source>
        <strain evidence="18">GAS232</strain>
    </source>
</reference>
<dbReference type="InterPro" id="IPR048254">
    <property type="entry name" value="CDP_ALCOHOL_P_TRANSF_CS"/>
</dbReference>
<comment type="subcellular location">
    <subcellularLocation>
        <location evidence="2">Endomembrane system</location>
        <topology evidence="2">Multi-pass membrane protein</topology>
    </subcellularLocation>
</comment>
<dbReference type="OrthoDB" id="9777147at2"/>
<keyword evidence="13" id="KW-1208">Phospholipid metabolism</keyword>
<dbReference type="InterPro" id="IPR004533">
    <property type="entry name" value="CDP-diaglyc--ser_O-PTrfase"/>
</dbReference>
<dbReference type="Proteomes" id="UP000182427">
    <property type="component" value="Chromosome I"/>
</dbReference>
<evidence type="ECO:0000256" key="6">
    <source>
        <dbReference type="ARBA" id="ARBA00022516"/>
    </source>
</evidence>
<name>A0A1G7R4S3_9BACT</name>
<evidence type="ECO:0000256" key="2">
    <source>
        <dbReference type="ARBA" id="ARBA00004127"/>
    </source>
</evidence>
<evidence type="ECO:0000256" key="1">
    <source>
        <dbReference type="ARBA" id="ARBA00000287"/>
    </source>
</evidence>
<feature type="transmembrane region" description="Helical" evidence="16">
    <location>
        <begin position="241"/>
        <end position="261"/>
    </location>
</feature>
<comment type="similarity">
    <text evidence="3 15">Belongs to the CDP-alcohol phosphatidyltransferase class-I family.</text>
</comment>
<feature type="transmembrane region" description="Helical" evidence="16">
    <location>
        <begin position="157"/>
        <end position="174"/>
    </location>
</feature>
<keyword evidence="7 15" id="KW-0808">Transferase</keyword>
<evidence type="ECO:0000256" key="10">
    <source>
        <dbReference type="ARBA" id="ARBA00023098"/>
    </source>
</evidence>
<evidence type="ECO:0000313" key="17">
    <source>
        <dbReference type="EMBL" id="SDG05786.1"/>
    </source>
</evidence>
<evidence type="ECO:0000256" key="15">
    <source>
        <dbReference type="RuleBase" id="RU003750"/>
    </source>
</evidence>
<evidence type="ECO:0000256" key="8">
    <source>
        <dbReference type="ARBA" id="ARBA00022692"/>
    </source>
</evidence>
<dbReference type="EC" id="2.7.8.8" evidence="4"/>
<dbReference type="PROSITE" id="PS00379">
    <property type="entry name" value="CDP_ALCOHOL_P_TRANSF"/>
    <property type="match status" value="1"/>
</dbReference>
<keyword evidence="11 16" id="KW-0472">Membrane</keyword>
<keyword evidence="8 16" id="KW-0812">Transmembrane</keyword>
<feature type="transmembrane region" description="Helical" evidence="16">
    <location>
        <begin position="186"/>
        <end position="204"/>
    </location>
</feature>
<evidence type="ECO:0000313" key="18">
    <source>
        <dbReference type="Proteomes" id="UP000182427"/>
    </source>
</evidence>
<feature type="transmembrane region" description="Helical" evidence="16">
    <location>
        <begin position="12"/>
        <end position="32"/>
    </location>
</feature>
<dbReference type="Gene3D" id="1.20.120.1760">
    <property type="match status" value="1"/>
</dbReference>
<evidence type="ECO:0000256" key="4">
    <source>
        <dbReference type="ARBA" id="ARBA00013174"/>
    </source>
</evidence>
<dbReference type="GO" id="GO:0003882">
    <property type="term" value="F:CDP-diacylglycerol-serine O-phosphatidyltransferase activity"/>
    <property type="evidence" value="ECO:0007669"/>
    <property type="project" value="UniProtKB-EC"/>
</dbReference>
<evidence type="ECO:0000256" key="14">
    <source>
        <dbReference type="ARBA" id="ARBA00032361"/>
    </source>
</evidence>
<evidence type="ECO:0000256" key="9">
    <source>
        <dbReference type="ARBA" id="ARBA00022989"/>
    </source>
</evidence>
<dbReference type="GO" id="GO:0016020">
    <property type="term" value="C:membrane"/>
    <property type="evidence" value="ECO:0007669"/>
    <property type="project" value="InterPro"/>
</dbReference>
<feature type="transmembrane region" description="Helical" evidence="16">
    <location>
        <begin position="83"/>
        <end position="105"/>
    </location>
</feature>
<dbReference type="RefSeq" id="WP_156785234.1">
    <property type="nucleotide sequence ID" value="NZ_LT629690.1"/>
</dbReference>